<sequence length="146" mass="16684">MKVGYIFIILSISIHLWVLTETYRGGHLHHHHHLGLHRGGVKNWLKNHKGEVTFAAGVGFELTNLILDLVALLYPGDGKDDSDGLNEIQDDITSNLFPIRVDLNDVEMRFTRDKWNPEAFFSSLAHSVGKSSLDRICIMDKTFYFY</sequence>
<dbReference type="Proteomes" id="UP000887540">
    <property type="component" value="Unplaced"/>
</dbReference>
<evidence type="ECO:0000256" key="1">
    <source>
        <dbReference type="SAM" id="SignalP"/>
    </source>
</evidence>
<keyword evidence="1" id="KW-0732">Signal</keyword>
<organism evidence="2 3">
    <name type="scientific">Acrobeloides nanus</name>
    <dbReference type="NCBI Taxonomy" id="290746"/>
    <lineage>
        <taxon>Eukaryota</taxon>
        <taxon>Metazoa</taxon>
        <taxon>Ecdysozoa</taxon>
        <taxon>Nematoda</taxon>
        <taxon>Chromadorea</taxon>
        <taxon>Rhabditida</taxon>
        <taxon>Tylenchina</taxon>
        <taxon>Cephalobomorpha</taxon>
        <taxon>Cephaloboidea</taxon>
        <taxon>Cephalobidae</taxon>
        <taxon>Acrobeloides</taxon>
    </lineage>
</organism>
<keyword evidence="2" id="KW-1185">Reference proteome</keyword>
<accession>A0A914E4Z4</accession>
<feature type="chain" id="PRO_5036954528" evidence="1">
    <location>
        <begin position="23"/>
        <end position="146"/>
    </location>
</feature>
<reference evidence="3" key="1">
    <citation type="submission" date="2022-11" db="UniProtKB">
        <authorList>
            <consortium name="WormBaseParasite"/>
        </authorList>
    </citation>
    <scope>IDENTIFICATION</scope>
</reference>
<name>A0A914E4Z4_9BILA</name>
<dbReference type="WBParaSite" id="ACRNAN_scaffold5785.g8165.t1">
    <property type="protein sequence ID" value="ACRNAN_scaffold5785.g8165.t1"/>
    <property type="gene ID" value="ACRNAN_scaffold5785.g8165"/>
</dbReference>
<evidence type="ECO:0000313" key="2">
    <source>
        <dbReference type="Proteomes" id="UP000887540"/>
    </source>
</evidence>
<dbReference type="AlphaFoldDB" id="A0A914E4Z4"/>
<feature type="signal peptide" evidence="1">
    <location>
        <begin position="1"/>
        <end position="22"/>
    </location>
</feature>
<proteinExistence type="predicted"/>
<protein>
    <submittedName>
        <fullName evidence="3">Uncharacterized protein</fullName>
    </submittedName>
</protein>
<evidence type="ECO:0000313" key="3">
    <source>
        <dbReference type="WBParaSite" id="ACRNAN_scaffold5785.g8165.t1"/>
    </source>
</evidence>